<dbReference type="InterPro" id="IPR025238">
    <property type="entry name" value="DUF4184"/>
</dbReference>
<feature type="transmembrane region" description="Helical" evidence="1">
    <location>
        <begin position="98"/>
        <end position="115"/>
    </location>
</feature>
<evidence type="ECO:0000256" key="1">
    <source>
        <dbReference type="SAM" id="Phobius"/>
    </source>
</evidence>
<dbReference type="RefSeq" id="WP_123666312.1">
    <property type="nucleotide sequence ID" value="NZ_RJKE01000001.1"/>
</dbReference>
<organism evidence="2 3">
    <name type="scientific">Actinocorallia herbida</name>
    <dbReference type="NCBI Taxonomy" id="58109"/>
    <lineage>
        <taxon>Bacteria</taxon>
        <taxon>Bacillati</taxon>
        <taxon>Actinomycetota</taxon>
        <taxon>Actinomycetes</taxon>
        <taxon>Streptosporangiales</taxon>
        <taxon>Thermomonosporaceae</taxon>
        <taxon>Actinocorallia</taxon>
    </lineage>
</organism>
<dbReference type="EMBL" id="RJKE01000001">
    <property type="protein sequence ID" value="ROO86962.1"/>
    <property type="molecule type" value="Genomic_DNA"/>
</dbReference>
<evidence type="ECO:0000313" key="3">
    <source>
        <dbReference type="Proteomes" id="UP000272400"/>
    </source>
</evidence>
<dbReference type="Proteomes" id="UP000272400">
    <property type="component" value="Unassembled WGS sequence"/>
</dbReference>
<feature type="transmembrane region" description="Helical" evidence="1">
    <location>
        <begin position="143"/>
        <end position="167"/>
    </location>
</feature>
<dbReference type="Pfam" id="PF13803">
    <property type="entry name" value="DUF4184"/>
    <property type="match status" value="1"/>
</dbReference>
<keyword evidence="1" id="KW-1133">Transmembrane helix</keyword>
<evidence type="ECO:0000313" key="2">
    <source>
        <dbReference type="EMBL" id="ROO86962.1"/>
    </source>
</evidence>
<dbReference type="AlphaFoldDB" id="A0A3N1D0B1"/>
<feature type="transmembrane region" description="Helical" evidence="1">
    <location>
        <begin position="188"/>
        <end position="210"/>
    </location>
</feature>
<keyword evidence="1" id="KW-0472">Membrane</keyword>
<dbReference type="OrthoDB" id="8481923at2"/>
<accession>A0A3N1D0B1</accession>
<comment type="caution">
    <text evidence="2">The sequence shown here is derived from an EMBL/GenBank/DDBJ whole genome shotgun (WGS) entry which is preliminary data.</text>
</comment>
<keyword evidence="1" id="KW-0812">Transmembrane</keyword>
<sequence length="268" mass="28825">MPLTFPSHAAVVLPLKMRWPRRFDGVALVVGSAVPDLPYALGRPLLTYGHTWAGLVVWGVPLSMVAALLVRRAAPVAAAHLPGWSRDYGVLGGVRHRWYVTASSALVGAVSHRLWDDVTHAGLPGTSMGYAALGEPVVDGIPWWFVLHGASTVLGLAGWAWATVLIGRRGLLREWHGPPPETVRRPRRFWTVLAGILVTGSIASVLLPYGDVPVNFMIRALVVSAFAVIVAAQAVELTGARAPRMRIPPARGGYGAKENMRNAEGRRP</sequence>
<feature type="transmembrane region" description="Helical" evidence="1">
    <location>
        <begin position="216"/>
        <end position="237"/>
    </location>
</feature>
<proteinExistence type="predicted"/>
<gene>
    <name evidence="2" type="ORF">EDD29_4548</name>
</gene>
<protein>
    <submittedName>
        <fullName evidence="2">Uncharacterized protein DUF4184</fullName>
    </submittedName>
</protein>
<name>A0A3N1D0B1_9ACTN</name>
<keyword evidence="3" id="KW-1185">Reference proteome</keyword>
<reference evidence="2 3" key="1">
    <citation type="submission" date="2018-11" db="EMBL/GenBank/DDBJ databases">
        <title>Sequencing the genomes of 1000 actinobacteria strains.</title>
        <authorList>
            <person name="Klenk H.-P."/>
        </authorList>
    </citation>
    <scope>NUCLEOTIDE SEQUENCE [LARGE SCALE GENOMIC DNA]</scope>
    <source>
        <strain evidence="2 3">DSM 44254</strain>
    </source>
</reference>
<feature type="transmembrane region" description="Helical" evidence="1">
    <location>
        <begin position="51"/>
        <end position="70"/>
    </location>
</feature>